<dbReference type="Proteomes" id="UP000823960">
    <property type="component" value="Unassembled WGS sequence"/>
</dbReference>
<reference evidence="2" key="2">
    <citation type="journal article" date="2021" name="PeerJ">
        <title>Extensive microbial diversity within the chicken gut microbiome revealed by metagenomics and culture.</title>
        <authorList>
            <person name="Gilroy R."/>
            <person name="Ravi A."/>
            <person name="Getino M."/>
            <person name="Pursley I."/>
            <person name="Horton D.L."/>
            <person name="Alikhan N.F."/>
            <person name="Baker D."/>
            <person name="Gharbi K."/>
            <person name="Hall N."/>
            <person name="Watson M."/>
            <person name="Adriaenssens E.M."/>
            <person name="Foster-Nyarko E."/>
            <person name="Jarju S."/>
            <person name="Secka A."/>
            <person name="Antonio M."/>
            <person name="Oren A."/>
            <person name="Chaudhuri R.R."/>
            <person name="La Ragione R."/>
            <person name="Hildebrand F."/>
            <person name="Pallen M.J."/>
        </authorList>
    </citation>
    <scope>NUCLEOTIDE SEQUENCE</scope>
    <source>
        <strain evidence="2">1370</strain>
    </source>
</reference>
<comment type="caution">
    <text evidence="2">The sequence shown here is derived from an EMBL/GenBank/DDBJ whole genome shotgun (WGS) entry which is preliminary data.</text>
</comment>
<dbReference type="EMBL" id="DVOL01000068">
    <property type="protein sequence ID" value="HIV11022.1"/>
    <property type="molecule type" value="Genomic_DNA"/>
</dbReference>
<accession>A0A9D1T498</accession>
<organism evidence="2 3">
    <name type="scientific">Candidatus Faeciplasma avium</name>
    <dbReference type="NCBI Taxonomy" id="2840798"/>
    <lineage>
        <taxon>Bacteria</taxon>
        <taxon>Bacillati</taxon>
        <taxon>Bacillota</taxon>
        <taxon>Clostridia</taxon>
        <taxon>Eubacteriales</taxon>
        <taxon>Oscillospiraceae</taxon>
        <taxon>Oscillospiraceae incertae sedis</taxon>
        <taxon>Candidatus Faeciplasma</taxon>
    </lineage>
</organism>
<gene>
    <name evidence="2" type="ORF">IAD28_04960</name>
</gene>
<evidence type="ECO:0000313" key="3">
    <source>
        <dbReference type="Proteomes" id="UP000823960"/>
    </source>
</evidence>
<keyword evidence="1" id="KW-1133">Transmembrane helix</keyword>
<feature type="transmembrane region" description="Helical" evidence="1">
    <location>
        <begin position="20"/>
        <end position="42"/>
    </location>
</feature>
<reference evidence="2" key="1">
    <citation type="submission" date="2020-10" db="EMBL/GenBank/DDBJ databases">
        <authorList>
            <person name="Gilroy R."/>
        </authorList>
    </citation>
    <scope>NUCLEOTIDE SEQUENCE</scope>
    <source>
        <strain evidence="2">1370</strain>
    </source>
</reference>
<dbReference type="AlphaFoldDB" id="A0A9D1T498"/>
<evidence type="ECO:0000313" key="2">
    <source>
        <dbReference type="EMBL" id="HIV11022.1"/>
    </source>
</evidence>
<protein>
    <submittedName>
        <fullName evidence="2">Uncharacterized protein</fullName>
    </submittedName>
</protein>
<evidence type="ECO:0000256" key="1">
    <source>
        <dbReference type="SAM" id="Phobius"/>
    </source>
</evidence>
<sequence length="52" mass="5741">MEFLSSFKIDLDAFLESLSMMGIGMLGIFVVIAVIMICMYALTGIFKDKGDN</sequence>
<keyword evidence="1" id="KW-0472">Membrane</keyword>
<proteinExistence type="predicted"/>
<name>A0A9D1T498_9FIRM</name>
<keyword evidence="1" id="KW-0812">Transmembrane</keyword>